<name>A0AAP9J6A8_AGRTU</name>
<organism evidence="2 3">
    <name type="scientific">Agrobacterium tumefaciens</name>
    <dbReference type="NCBI Taxonomy" id="358"/>
    <lineage>
        <taxon>Bacteria</taxon>
        <taxon>Pseudomonadati</taxon>
        <taxon>Pseudomonadota</taxon>
        <taxon>Alphaproteobacteria</taxon>
        <taxon>Hyphomicrobiales</taxon>
        <taxon>Rhizobiaceae</taxon>
        <taxon>Rhizobium/Agrobacterium group</taxon>
        <taxon>Agrobacterium</taxon>
        <taxon>Agrobacterium tumefaciens complex</taxon>
    </lineage>
</organism>
<proteinExistence type="predicted"/>
<dbReference type="Proteomes" id="UP000222296">
    <property type="component" value="Chromosome Circular"/>
</dbReference>
<evidence type="ECO:0000256" key="1">
    <source>
        <dbReference type="SAM" id="MobiDB-lite"/>
    </source>
</evidence>
<gene>
    <name evidence="2" type="ORF">CG010_007095</name>
</gene>
<protein>
    <submittedName>
        <fullName evidence="2">Uncharacterized protein</fullName>
    </submittedName>
</protein>
<reference evidence="2 3" key="1">
    <citation type="journal article" date="2017" name="Genome Announc.">
        <title>Draft Genome Sequence of Agrobacterium tumefaciens Biovar 1 Strain 186, Isolated from Walnut.</title>
        <authorList>
            <person name="Poret-Peterson A.T."/>
            <person name="Bhatnagar S."/>
            <person name="McClean A.E."/>
            <person name="Kluepfel D.A."/>
        </authorList>
    </citation>
    <scope>NUCLEOTIDE SEQUENCE [LARGE SCALE GENOMIC DNA]</scope>
    <source>
        <strain evidence="2 3">186</strain>
    </source>
</reference>
<dbReference type="RefSeq" id="WP_099085310.1">
    <property type="nucleotide sequence ID" value="NZ_CP042274.1"/>
</dbReference>
<feature type="region of interest" description="Disordered" evidence="1">
    <location>
        <begin position="91"/>
        <end position="113"/>
    </location>
</feature>
<sequence>MNHFAAYTKPVPGGHWAMCRFAQNAQPWPILEGDKPKVFPVQTEALIAAQGHVIKHINGTMRRDGETIKAVSDADAHFNLKPFVKAKGSNKRTIVEKARRKGKGISVERREMA</sequence>
<evidence type="ECO:0000313" key="2">
    <source>
        <dbReference type="EMBL" id="QDY93914.1"/>
    </source>
</evidence>
<dbReference type="EMBL" id="CP042274">
    <property type="protein sequence ID" value="QDY93914.1"/>
    <property type="molecule type" value="Genomic_DNA"/>
</dbReference>
<evidence type="ECO:0000313" key="3">
    <source>
        <dbReference type="Proteomes" id="UP000222296"/>
    </source>
</evidence>
<accession>A0AAP9J6A8</accession>
<dbReference type="AlphaFoldDB" id="A0AAP9J6A8"/>